<evidence type="ECO:0000259" key="1">
    <source>
        <dbReference type="Pfam" id="PF08878"/>
    </source>
</evidence>
<sequence>MSGCNLFAELFDSIDGVDNVLKEVNASPVLKNPRLLFVRFCEHKPQLNEFVEVISDQLVNYVIPLRKRREAIAQSVNSRTGASMSALTRLNREAVKLLVKFSEKNKARYGEVGELISYVVALRFLNAVQLGSKIALKTSSEMLVHGVDGLHARFETDGTMTFFLLESKIKPTATDATREFYSSVSKYEGDRAAQLNELRLINDLSNLDELEGEQRNAAKAYFNLYSGSDSSLKRRELHVGSLVVSEESYLNVLPRDSEAPITIHEEHFESLYKAKHEKFLTNAMTQARAAKVDPGGCVFFLIAVPDIDELKRAFAETNNGHVR</sequence>
<dbReference type="Pfam" id="PF08878">
    <property type="entry name" value="HamA"/>
    <property type="match status" value="1"/>
</dbReference>
<accession>A0ABU5IEG4</accession>
<feature type="domain" description="Anti-bacteriophage protein A/HamA C-terminal" evidence="1">
    <location>
        <begin position="34"/>
        <end position="316"/>
    </location>
</feature>
<name>A0ABU5IEG4_9BURK</name>
<dbReference type="EMBL" id="JAXOJX010000015">
    <property type="protein sequence ID" value="MDZ5457224.1"/>
    <property type="molecule type" value="Genomic_DNA"/>
</dbReference>
<reference evidence="2 3" key="1">
    <citation type="submission" date="2023-11" db="EMBL/GenBank/DDBJ databases">
        <title>Draft genome of Azohydromonas lata strain H1 (DSM1123), a polyhydroxyalkanoate producer.</title>
        <authorList>
            <person name="Traversa D."/>
            <person name="D'Addabbo P."/>
            <person name="Pazzani C."/>
            <person name="Manzari C."/>
            <person name="Chiara M."/>
            <person name="Scrascia M."/>
        </authorList>
    </citation>
    <scope>NUCLEOTIDE SEQUENCE [LARGE SCALE GENOMIC DNA]</scope>
    <source>
        <strain evidence="2 3">H1</strain>
    </source>
</reference>
<gene>
    <name evidence="2" type="ORF">SM757_11650</name>
</gene>
<dbReference type="Proteomes" id="UP001293718">
    <property type="component" value="Unassembled WGS sequence"/>
</dbReference>
<evidence type="ECO:0000313" key="3">
    <source>
        <dbReference type="Proteomes" id="UP001293718"/>
    </source>
</evidence>
<evidence type="ECO:0000313" key="2">
    <source>
        <dbReference type="EMBL" id="MDZ5457224.1"/>
    </source>
</evidence>
<comment type="caution">
    <text evidence="2">The sequence shown here is derived from an EMBL/GenBank/DDBJ whole genome shotgun (WGS) entry which is preliminary data.</text>
</comment>
<dbReference type="RefSeq" id="WP_322465587.1">
    <property type="nucleotide sequence ID" value="NZ_JAXOJX010000015.1"/>
</dbReference>
<organism evidence="2 3">
    <name type="scientific">Azohydromonas lata</name>
    <dbReference type="NCBI Taxonomy" id="45677"/>
    <lineage>
        <taxon>Bacteria</taxon>
        <taxon>Pseudomonadati</taxon>
        <taxon>Pseudomonadota</taxon>
        <taxon>Betaproteobacteria</taxon>
        <taxon>Burkholderiales</taxon>
        <taxon>Sphaerotilaceae</taxon>
        <taxon>Azohydromonas</taxon>
    </lineage>
</organism>
<protein>
    <submittedName>
        <fullName evidence="2">DUF1837 domain-containing protein</fullName>
    </submittedName>
</protein>
<dbReference type="InterPro" id="IPR014976">
    <property type="entry name" value="AbpA_HamA_C"/>
</dbReference>
<proteinExistence type="predicted"/>
<keyword evidence="3" id="KW-1185">Reference proteome</keyword>